<dbReference type="PANTHER" id="PTHR42837:SF2">
    <property type="entry name" value="MEMBRANE METALLOPROTEASE ARASP2, CHLOROPLASTIC-RELATED"/>
    <property type="match status" value="1"/>
</dbReference>
<accession>A0A4R7C649</accession>
<keyword evidence="6 11" id="KW-0378">Hydrolase</keyword>
<dbReference type="RefSeq" id="WP_133768575.1">
    <property type="nucleotide sequence ID" value="NZ_SNZR01000011.1"/>
</dbReference>
<feature type="transmembrane region" description="Helical" evidence="11">
    <location>
        <begin position="118"/>
        <end position="142"/>
    </location>
</feature>
<dbReference type="InterPro" id="IPR036034">
    <property type="entry name" value="PDZ_sf"/>
</dbReference>
<feature type="transmembrane region" description="Helical" evidence="11">
    <location>
        <begin position="355"/>
        <end position="373"/>
    </location>
</feature>
<evidence type="ECO:0000256" key="11">
    <source>
        <dbReference type="RuleBase" id="RU362031"/>
    </source>
</evidence>
<dbReference type="PROSITE" id="PS50106">
    <property type="entry name" value="PDZ"/>
    <property type="match status" value="1"/>
</dbReference>
<keyword evidence="4 13" id="KW-0645">Protease</keyword>
<evidence type="ECO:0000256" key="2">
    <source>
        <dbReference type="ARBA" id="ARBA00004141"/>
    </source>
</evidence>
<dbReference type="SMART" id="SM00228">
    <property type="entry name" value="PDZ"/>
    <property type="match status" value="1"/>
</dbReference>
<dbReference type="InterPro" id="IPR041489">
    <property type="entry name" value="PDZ_6"/>
</dbReference>
<protein>
    <recommendedName>
        <fullName evidence="11">Zinc metalloprotease</fullName>
        <ecNumber evidence="11">3.4.24.-</ecNumber>
    </recommendedName>
</protein>
<evidence type="ECO:0000256" key="7">
    <source>
        <dbReference type="ARBA" id="ARBA00022833"/>
    </source>
</evidence>
<keyword evidence="11" id="KW-0479">Metal-binding</keyword>
<organism evidence="13 14">
    <name type="scientific">Enterovirga rhinocerotis</name>
    <dbReference type="NCBI Taxonomy" id="1339210"/>
    <lineage>
        <taxon>Bacteria</taxon>
        <taxon>Pseudomonadati</taxon>
        <taxon>Pseudomonadota</taxon>
        <taxon>Alphaproteobacteria</taxon>
        <taxon>Hyphomicrobiales</taxon>
        <taxon>Methylobacteriaceae</taxon>
        <taxon>Enterovirga</taxon>
    </lineage>
</organism>
<evidence type="ECO:0000256" key="6">
    <source>
        <dbReference type="ARBA" id="ARBA00022801"/>
    </source>
</evidence>
<dbReference type="EMBL" id="SNZR01000011">
    <property type="protein sequence ID" value="TDR93583.1"/>
    <property type="molecule type" value="Genomic_DNA"/>
</dbReference>
<keyword evidence="8 11" id="KW-1133">Transmembrane helix</keyword>
<dbReference type="InterPro" id="IPR001478">
    <property type="entry name" value="PDZ"/>
</dbReference>
<comment type="similarity">
    <text evidence="3 11">Belongs to the peptidase M50B family.</text>
</comment>
<dbReference type="PANTHER" id="PTHR42837">
    <property type="entry name" value="REGULATOR OF SIGMA-E PROTEASE RSEP"/>
    <property type="match status" value="1"/>
</dbReference>
<feature type="transmembrane region" description="Helical" evidence="11">
    <location>
        <begin position="308"/>
        <end position="330"/>
    </location>
</feature>
<dbReference type="GO" id="GO:0006508">
    <property type="term" value="P:proteolysis"/>
    <property type="evidence" value="ECO:0007669"/>
    <property type="project" value="UniProtKB-KW"/>
</dbReference>
<evidence type="ECO:0000256" key="9">
    <source>
        <dbReference type="ARBA" id="ARBA00023049"/>
    </source>
</evidence>
<proteinExistence type="inferred from homology"/>
<feature type="transmembrane region" description="Helical" evidence="11">
    <location>
        <begin position="12"/>
        <end position="31"/>
    </location>
</feature>
<dbReference type="NCBIfam" id="TIGR00054">
    <property type="entry name" value="RIP metalloprotease RseP"/>
    <property type="match status" value="1"/>
</dbReference>
<dbReference type="Proteomes" id="UP000295122">
    <property type="component" value="Unassembled WGS sequence"/>
</dbReference>
<dbReference type="CDD" id="cd06163">
    <property type="entry name" value="S2P-M50_PDZ_RseP-like"/>
    <property type="match status" value="1"/>
</dbReference>
<evidence type="ECO:0000256" key="1">
    <source>
        <dbReference type="ARBA" id="ARBA00001947"/>
    </source>
</evidence>
<evidence type="ECO:0000256" key="10">
    <source>
        <dbReference type="ARBA" id="ARBA00023136"/>
    </source>
</evidence>
<evidence type="ECO:0000256" key="8">
    <source>
        <dbReference type="ARBA" id="ARBA00022989"/>
    </source>
</evidence>
<comment type="cofactor">
    <cofactor evidence="1 11">
        <name>Zn(2+)</name>
        <dbReference type="ChEBI" id="CHEBI:29105"/>
    </cofactor>
</comment>
<dbReference type="InterPro" id="IPR008915">
    <property type="entry name" value="Peptidase_M50"/>
</dbReference>
<keyword evidence="10 11" id="KW-0472">Membrane</keyword>
<keyword evidence="14" id="KW-1185">Reference proteome</keyword>
<comment type="caution">
    <text evidence="13">The sequence shown here is derived from an EMBL/GenBank/DDBJ whole genome shotgun (WGS) entry which is preliminary data.</text>
</comment>
<name>A0A4R7C649_9HYPH</name>
<dbReference type="GO" id="GO:0004222">
    <property type="term" value="F:metalloendopeptidase activity"/>
    <property type="evidence" value="ECO:0007669"/>
    <property type="project" value="InterPro"/>
</dbReference>
<evidence type="ECO:0000256" key="3">
    <source>
        <dbReference type="ARBA" id="ARBA00007931"/>
    </source>
</evidence>
<dbReference type="Pfam" id="PF02163">
    <property type="entry name" value="Peptidase_M50"/>
    <property type="match status" value="1"/>
</dbReference>
<dbReference type="GO" id="GO:0016020">
    <property type="term" value="C:membrane"/>
    <property type="evidence" value="ECO:0007669"/>
    <property type="project" value="UniProtKB-SubCell"/>
</dbReference>
<evidence type="ECO:0000256" key="5">
    <source>
        <dbReference type="ARBA" id="ARBA00022692"/>
    </source>
</evidence>
<dbReference type="OrthoDB" id="9782003at2"/>
<evidence type="ECO:0000259" key="12">
    <source>
        <dbReference type="PROSITE" id="PS50106"/>
    </source>
</evidence>
<dbReference type="CDD" id="cd23081">
    <property type="entry name" value="cpPDZ_EcRseP-like"/>
    <property type="match status" value="1"/>
</dbReference>
<dbReference type="EC" id="3.4.24.-" evidence="11"/>
<reference evidence="13 14" key="1">
    <citation type="submission" date="2019-03" db="EMBL/GenBank/DDBJ databases">
        <title>Genomic Encyclopedia of Type Strains, Phase IV (KMG-IV): sequencing the most valuable type-strain genomes for metagenomic binning, comparative biology and taxonomic classification.</title>
        <authorList>
            <person name="Goeker M."/>
        </authorList>
    </citation>
    <scope>NUCLEOTIDE SEQUENCE [LARGE SCALE GENOMIC DNA]</scope>
    <source>
        <strain evidence="13 14">DSM 25903</strain>
    </source>
</reference>
<keyword evidence="7 11" id="KW-0862">Zinc</keyword>
<evidence type="ECO:0000256" key="4">
    <source>
        <dbReference type="ARBA" id="ARBA00022670"/>
    </source>
</evidence>
<evidence type="ECO:0000313" key="14">
    <source>
        <dbReference type="Proteomes" id="UP000295122"/>
    </source>
</evidence>
<feature type="domain" description="PDZ" evidence="12">
    <location>
        <begin position="152"/>
        <end position="217"/>
    </location>
</feature>
<keyword evidence="9 11" id="KW-0482">Metalloprotease</keyword>
<gene>
    <name evidence="13" type="ORF">EV668_0848</name>
</gene>
<dbReference type="InterPro" id="IPR004387">
    <property type="entry name" value="Pept_M50_Zn"/>
</dbReference>
<sequence length="388" mass="41779">MDALVPVLGKLGGMLVYPAAFLFVLTIVVFVHEWGHFWIGRLCGVGVEVFSIGFGPELWGRNDRHGTRWKISAIPLGGYVKFVGDMNAASVPDETSFSGMSEAERRISFHHQALWKRAAIVAAGPLANFLLAIAIFAVVTFVNGRQVLLPRVESVQEGSAAAAAGFQRGDLIISIDGRPMPSFAEVQRIVSTSAGDSLTFLVERAERRITLVATPARHEVDVPGFPKQRIGLLGLRGSSDPADRSYVRYGPIDSVGIGVKETWNIIDRTVHVISRLVRGKESPDQLSGPIGIMRVSGEVASSGGLGPLMGLMAILSVSIGLLNLFPVPLLDGGHLMFYAIEAVRGRPLSDRAQEIGFRIGLALVVMLMLFSTWNDIVHLGASFTGRGT</sequence>
<keyword evidence="5 11" id="KW-0812">Transmembrane</keyword>
<dbReference type="Pfam" id="PF17820">
    <property type="entry name" value="PDZ_6"/>
    <property type="match status" value="1"/>
</dbReference>
<dbReference type="SUPFAM" id="SSF50156">
    <property type="entry name" value="PDZ domain-like"/>
    <property type="match status" value="1"/>
</dbReference>
<evidence type="ECO:0000313" key="13">
    <source>
        <dbReference type="EMBL" id="TDR93583.1"/>
    </source>
</evidence>
<dbReference type="GO" id="GO:0046872">
    <property type="term" value="F:metal ion binding"/>
    <property type="evidence" value="ECO:0007669"/>
    <property type="project" value="UniProtKB-KW"/>
</dbReference>
<comment type="subcellular location">
    <subcellularLocation>
        <location evidence="2">Membrane</location>
        <topology evidence="2">Multi-pass membrane protein</topology>
    </subcellularLocation>
</comment>
<dbReference type="Gene3D" id="2.30.42.10">
    <property type="match status" value="1"/>
</dbReference>
<dbReference type="AlphaFoldDB" id="A0A4R7C649"/>